<dbReference type="EMBL" id="BGPR01006760">
    <property type="protein sequence ID" value="GBN21630.1"/>
    <property type="molecule type" value="Genomic_DNA"/>
</dbReference>
<reference evidence="2 3" key="1">
    <citation type="journal article" date="2019" name="Sci. Rep.">
        <title>Orb-weaving spider Araneus ventricosus genome elucidates the spidroin gene catalogue.</title>
        <authorList>
            <person name="Kono N."/>
            <person name="Nakamura H."/>
            <person name="Ohtoshi R."/>
            <person name="Moran D.A.P."/>
            <person name="Shinohara A."/>
            <person name="Yoshida Y."/>
            <person name="Fujiwara M."/>
            <person name="Mori M."/>
            <person name="Tomita M."/>
            <person name="Arakawa K."/>
        </authorList>
    </citation>
    <scope>NUCLEOTIDE SEQUENCE [LARGE SCALE GENOMIC DNA]</scope>
</reference>
<proteinExistence type="predicted"/>
<comment type="caution">
    <text evidence="2">The sequence shown here is derived from an EMBL/GenBank/DDBJ whole genome shotgun (WGS) entry which is preliminary data.</text>
</comment>
<feature type="region of interest" description="Disordered" evidence="1">
    <location>
        <begin position="75"/>
        <end position="103"/>
    </location>
</feature>
<dbReference type="AlphaFoldDB" id="A0A4Y2M5C7"/>
<evidence type="ECO:0000313" key="3">
    <source>
        <dbReference type="Proteomes" id="UP000499080"/>
    </source>
</evidence>
<dbReference type="Proteomes" id="UP000499080">
    <property type="component" value="Unassembled WGS sequence"/>
</dbReference>
<evidence type="ECO:0000256" key="1">
    <source>
        <dbReference type="SAM" id="MobiDB-lite"/>
    </source>
</evidence>
<keyword evidence="3" id="KW-1185">Reference proteome</keyword>
<evidence type="ECO:0000313" key="2">
    <source>
        <dbReference type="EMBL" id="GBN21630.1"/>
    </source>
</evidence>
<name>A0A4Y2M5C7_ARAVE</name>
<protein>
    <submittedName>
        <fullName evidence="2">Uncharacterized protein</fullName>
    </submittedName>
</protein>
<sequence length="125" mass="13689">MALRTIQPLLYLASKRDCLLIRQVLIPIYEVLPSVGIGSTIHRIQNTLPLSPSARTWAGKGGVCELTTIQRQHSQGNQLSVLGTPDPELVNQGHAMSKHSRAHSHHPLFVTDPHWATPTPTPPGQ</sequence>
<organism evidence="2 3">
    <name type="scientific">Araneus ventricosus</name>
    <name type="common">Orbweaver spider</name>
    <name type="synonym">Epeira ventricosa</name>
    <dbReference type="NCBI Taxonomy" id="182803"/>
    <lineage>
        <taxon>Eukaryota</taxon>
        <taxon>Metazoa</taxon>
        <taxon>Ecdysozoa</taxon>
        <taxon>Arthropoda</taxon>
        <taxon>Chelicerata</taxon>
        <taxon>Arachnida</taxon>
        <taxon>Araneae</taxon>
        <taxon>Araneomorphae</taxon>
        <taxon>Entelegynae</taxon>
        <taxon>Araneoidea</taxon>
        <taxon>Araneidae</taxon>
        <taxon>Araneus</taxon>
    </lineage>
</organism>
<gene>
    <name evidence="2" type="ORF">AVEN_135097_1</name>
</gene>
<accession>A0A4Y2M5C7</accession>